<dbReference type="EMBL" id="CP042914">
    <property type="protein sequence ID" value="QEG41534.1"/>
    <property type="molecule type" value="Genomic_DNA"/>
</dbReference>
<feature type="transmembrane region" description="Helical" evidence="1">
    <location>
        <begin position="273"/>
        <end position="290"/>
    </location>
</feature>
<keyword evidence="1" id="KW-0812">Transmembrane</keyword>
<keyword evidence="3" id="KW-1185">Reference proteome</keyword>
<protein>
    <submittedName>
        <fullName evidence="2">Uncharacterized protein</fullName>
    </submittedName>
</protein>
<accession>A0A5B9QRB2</accession>
<dbReference type="OrthoDB" id="278612at2"/>
<evidence type="ECO:0000313" key="3">
    <source>
        <dbReference type="Proteomes" id="UP000325286"/>
    </source>
</evidence>
<feature type="transmembrane region" description="Helical" evidence="1">
    <location>
        <begin position="302"/>
        <end position="320"/>
    </location>
</feature>
<dbReference type="Proteomes" id="UP000325286">
    <property type="component" value="Chromosome"/>
</dbReference>
<organism evidence="2 3">
    <name type="scientific">Roseimaritima ulvae</name>
    <dbReference type="NCBI Taxonomy" id="980254"/>
    <lineage>
        <taxon>Bacteria</taxon>
        <taxon>Pseudomonadati</taxon>
        <taxon>Planctomycetota</taxon>
        <taxon>Planctomycetia</taxon>
        <taxon>Pirellulales</taxon>
        <taxon>Pirellulaceae</taxon>
        <taxon>Roseimaritima</taxon>
    </lineage>
</organism>
<reference evidence="2 3" key="1">
    <citation type="submission" date="2019-08" db="EMBL/GenBank/DDBJ databases">
        <title>Deep-cultivation of Planctomycetes and their phenomic and genomic characterization uncovers novel biology.</title>
        <authorList>
            <person name="Wiegand S."/>
            <person name="Jogler M."/>
            <person name="Boedeker C."/>
            <person name="Pinto D."/>
            <person name="Vollmers J."/>
            <person name="Rivas-Marin E."/>
            <person name="Kohn T."/>
            <person name="Peeters S.H."/>
            <person name="Heuer A."/>
            <person name="Rast P."/>
            <person name="Oberbeckmann S."/>
            <person name="Bunk B."/>
            <person name="Jeske O."/>
            <person name="Meyerdierks A."/>
            <person name="Storesund J.E."/>
            <person name="Kallscheuer N."/>
            <person name="Luecker S."/>
            <person name="Lage O.M."/>
            <person name="Pohl T."/>
            <person name="Merkel B.J."/>
            <person name="Hornburger P."/>
            <person name="Mueller R.-W."/>
            <person name="Bruemmer F."/>
            <person name="Labrenz M."/>
            <person name="Spormann A.M."/>
            <person name="Op den Camp H."/>
            <person name="Overmann J."/>
            <person name="Amann R."/>
            <person name="Jetten M.S.M."/>
            <person name="Mascher T."/>
            <person name="Medema M.H."/>
            <person name="Devos D.P."/>
            <person name="Kaster A.-K."/>
            <person name="Ovreas L."/>
            <person name="Rohde M."/>
            <person name="Galperin M.Y."/>
            <person name="Jogler C."/>
        </authorList>
    </citation>
    <scope>NUCLEOTIDE SEQUENCE [LARGE SCALE GENOMIC DNA]</scope>
    <source>
        <strain evidence="2 3">UC8</strain>
    </source>
</reference>
<proteinExistence type="predicted"/>
<evidence type="ECO:0000313" key="2">
    <source>
        <dbReference type="EMBL" id="QEG41534.1"/>
    </source>
</evidence>
<feature type="transmembrane region" description="Helical" evidence="1">
    <location>
        <begin position="38"/>
        <end position="60"/>
    </location>
</feature>
<dbReference type="KEGG" id="rul:UC8_35580"/>
<evidence type="ECO:0000256" key="1">
    <source>
        <dbReference type="SAM" id="Phobius"/>
    </source>
</evidence>
<dbReference type="AlphaFoldDB" id="A0A5B9QRB2"/>
<feature type="transmembrane region" description="Helical" evidence="1">
    <location>
        <begin position="95"/>
        <end position="112"/>
    </location>
</feature>
<dbReference type="RefSeq" id="WP_068135095.1">
    <property type="nucleotide sequence ID" value="NZ_CP042914.1"/>
</dbReference>
<feature type="transmembrane region" description="Helical" evidence="1">
    <location>
        <begin position="132"/>
        <end position="149"/>
    </location>
</feature>
<feature type="transmembrane region" description="Helical" evidence="1">
    <location>
        <begin position="6"/>
        <end position="26"/>
    </location>
</feature>
<gene>
    <name evidence="2" type="ORF">UC8_35580</name>
</gene>
<feature type="transmembrane region" description="Helical" evidence="1">
    <location>
        <begin position="161"/>
        <end position="181"/>
    </location>
</feature>
<keyword evidence="1" id="KW-1133">Transmembrane helix</keyword>
<feature type="transmembrane region" description="Helical" evidence="1">
    <location>
        <begin position="248"/>
        <end position="267"/>
    </location>
</feature>
<feature type="transmembrane region" description="Helical" evidence="1">
    <location>
        <begin position="66"/>
        <end position="83"/>
    </location>
</feature>
<keyword evidence="1" id="KW-0472">Membrane</keyword>
<sequence>MPEPLLYLKATAAAAVVSVLVMLAAAPLCHRNRWFSQLIVVALATGLAAGYVVLSLPVGWPPANALARWLTIVLPLVLLIELFDRSGSGESRQNWIPWTLRVVVALALPRILLHGSVYLSGPENGWTVSQTAAVMLSCGTSLLVVWGLLVRLAKRVAPTSVVVMLVLTILATGITIMLAGYLGGGAAALPLAACLIACSLTQRMLLRRNVTGPAETDSVVDNPPMIDHLPATDRPTTVNVWFTAGGRAMVTLAVVGLFGLLFVGHFFGRLSVHNAVVLGVTPLLGWVTELPGLRNRSPWTKAVLRIVLVTVPLAVLLGLAKQKFDRELAPLM</sequence>
<name>A0A5B9QRB2_9BACT</name>